<dbReference type="GO" id="GO:0016787">
    <property type="term" value="F:hydrolase activity"/>
    <property type="evidence" value="ECO:0007669"/>
    <property type="project" value="InterPro"/>
</dbReference>
<evidence type="ECO:0000313" key="1">
    <source>
        <dbReference type="EMBL" id="OGN28085.1"/>
    </source>
</evidence>
<name>A0A1F8GRP7_9BACT</name>
<gene>
    <name evidence="1" type="ORF">A3A33_04065</name>
</gene>
<dbReference type="PANTHER" id="PTHR15394">
    <property type="entry name" value="SERINE HYDROLASE RBBP9"/>
    <property type="match status" value="1"/>
</dbReference>
<dbReference type="SUPFAM" id="SSF53474">
    <property type="entry name" value="alpha/beta-Hydrolases"/>
    <property type="match status" value="1"/>
</dbReference>
<protein>
    <recommendedName>
        <fullName evidence="3">Alpha/beta hydrolase</fullName>
    </recommendedName>
</protein>
<dbReference type="InterPro" id="IPR010662">
    <property type="entry name" value="RBBP9/YdeN"/>
</dbReference>
<dbReference type="InterPro" id="IPR029058">
    <property type="entry name" value="AB_hydrolase_fold"/>
</dbReference>
<accession>A0A1F8GRP7</accession>
<evidence type="ECO:0008006" key="3">
    <source>
        <dbReference type="Google" id="ProtNLM"/>
    </source>
</evidence>
<dbReference type="PANTHER" id="PTHR15394:SF3">
    <property type="entry name" value="SERINE HYDROLASE RBBP9"/>
    <property type="match status" value="1"/>
</dbReference>
<proteinExistence type="predicted"/>
<dbReference type="STRING" id="1802701.A3A33_04065"/>
<dbReference type="Proteomes" id="UP000179047">
    <property type="component" value="Unassembled WGS sequence"/>
</dbReference>
<organism evidence="1 2">
    <name type="scientific">Candidatus Yanofskybacteria bacterium RIFCSPLOWO2_01_FULL_49_25</name>
    <dbReference type="NCBI Taxonomy" id="1802701"/>
    <lineage>
        <taxon>Bacteria</taxon>
        <taxon>Candidatus Yanofskyibacteriota</taxon>
    </lineage>
</organism>
<comment type="caution">
    <text evidence="1">The sequence shown here is derived from an EMBL/GenBank/DDBJ whole genome shotgun (WGS) entry which is preliminary data.</text>
</comment>
<dbReference type="EMBL" id="MGKP01000024">
    <property type="protein sequence ID" value="OGN28085.1"/>
    <property type="molecule type" value="Genomic_DNA"/>
</dbReference>
<reference evidence="1 2" key="1">
    <citation type="journal article" date="2016" name="Nat. Commun.">
        <title>Thousands of microbial genomes shed light on interconnected biogeochemical processes in an aquifer system.</title>
        <authorList>
            <person name="Anantharaman K."/>
            <person name="Brown C.T."/>
            <person name="Hug L.A."/>
            <person name="Sharon I."/>
            <person name="Castelle C.J."/>
            <person name="Probst A.J."/>
            <person name="Thomas B.C."/>
            <person name="Singh A."/>
            <person name="Wilkins M.J."/>
            <person name="Karaoz U."/>
            <person name="Brodie E.L."/>
            <person name="Williams K.H."/>
            <person name="Hubbard S.S."/>
            <person name="Banfield J.F."/>
        </authorList>
    </citation>
    <scope>NUCLEOTIDE SEQUENCE [LARGE SCALE GENOMIC DNA]</scope>
</reference>
<dbReference type="Pfam" id="PF06821">
    <property type="entry name" value="Ser_hydrolase"/>
    <property type="match status" value="1"/>
</dbReference>
<dbReference type="AlphaFoldDB" id="A0A1F8GRP7"/>
<sequence length="181" mass="20428">MKNINVIFIPGNGGGSTKENWFPYVQSELEKLGLTVIAEQFPDPDLARAEYWLPFLEKLGTDEHTILIGHSSGALAAMRYAEHHNILGSVLVGVAHTDGGDVKEKASGYFDTPWDWVAIKRNQQWIIEFHSTDDPYIAVAEARFVHDKLDADYHEFTDRGHFFPADAFPELIESVTKKLKQ</sequence>
<evidence type="ECO:0000313" key="2">
    <source>
        <dbReference type="Proteomes" id="UP000179047"/>
    </source>
</evidence>
<dbReference type="Gene3D" id="3.40.50.1820">
    <property type="entry name" value="alpha/beta hydrolase"/>
    <property type="match status" value="1"/>
</dbReference>